<sequence length="116" mass="14088">MKKKKRQPLNQDQENAAQIRHQQVNPKYLLLMTSHQQKWRDRFQEFKAWTLLEAQQTRVQTRDVLLHLVSRFTTSLQDWWNSLGEYRQLQFLQEESVDRALNHIYTEFCGQQAQIT</sequence>
<name>W9RW72_9ROSA</name>
<feature type="compositionally biased region" description="Polar residues" evidence="1">
    <location>
        <begin position="8"/>
        <end position="20"/>
    </location>
</feature>
<evidence type="ECO:0000313" key="3">
    <source>
        <dbReference type="Proteomes" id="UP000030645"/>
    </source>
</evidence>
<evidence type="ECO:0000313" key="2">
    <source>
        <dbReference type="EMBL" id="EXC14226.1"/>
    </source>
</evidence>
<organism evidence="2 3">
    <name type="scientific">Morus notabilis</name>
    <dbReference type="NCBI Taxonomy" id="981085"/>
    <lineage>
        <taxon>Eukaryota</taxon>
        <taxon>Viridiplantae</taxon>
        <taxon>Streptophyta</taxon>
        <taxon>Embryophyta</taxon>
        <taxon>Tracheophyta</taxon>
        <taxon>Spermatophyta</taxon>
        <taxon>Magnoliopsida</taxon>
        <taxon>eudicotyledons</taxon>
        <taxon>Gunneridae</taxon>
        <taxon>Pentapetalae</taxon>
        <taxon>rosids</taxon>
        <taxon>fabids</taxon>
        <taxon>Rosales</taxon>
        <taxon>Moraceae</taxon>
        <taxon>Moreae</taxon>
        <taxon>Morus</taxon>
    </lineage>
</organism>
<proteinExistence type="predicted"/>
<reference evidence="3" key="1">
    <citation type="submission" date="2013-01" db="EMBL/GenBank/DDBJ databases">
        <title>Draft Genome Sequence of a Mulberry Tree, Morus notabilis C.K. Schneid.</title>
        <authorList>
            <person name="He N."/>
            <person name="Zhao S."/>
        </authorList>
    </citation>
    <scope>NUCLEOTIDE SEQUENCE</scope>
</reference>
<dbReference type="AlphaFoldDB" id="W9RW72"/>
<gene>
    <name evidence="2" type="ORF">L484_021723</name>
</gene>
<dbReference type="Proteomes" id="UP000030645">
    <property type="component" value="Unassembled WGS sequence"/>
</dbReference>
<accession>W9RW72</accession>
<evidence type="ECO:0000256" key="1">
    <source>
        <dbReference type="SAM" id="MobiDB-lite"/>
    </source>
</evidence>
<dbReference type="EMBL" id="KE345760">
    <property type="protein sequence ID" value="EXC14226.1"/>
    <property type="molecule type" value="Genomic_DNA"/>
</dbReference>
<keyword evidence="3" id="KW-1185">Reference proteome</keyword>
<protein>
    <submittedName>
        <fullName evidence="2">Uncharacterized protein</fullName>
    </submittedName>
</protein>
<feature type="region of interest" description="Disordered" evidence="1">
    <location>
        <begin position="1"/>
        <end position="20"/>
    </location>
</feature>
<dbReference type="eggNOG" id="ENOG502RRHU">
    <property type="taxonomic scope" value="Eukaryota"/>
</dbReference>